<dbReference type="Proteomes" id="UP001240639">
    <property type="component" value="Unassembled WGS sequence"/>
</dbReference>
<reference evidence="8 9" key="1">
    <citation type="submission" date="2023-08" db="EMBL/GenBank/DDBJ databases">
        <title>genomic of G39.</title>
        <authorList>
            <person name="Wang Y."/>
        </authorList>
    </citation>
    <scope>NUCLEOTIDE SEQUENCE [LARGE SCALE GENOMIC DNA]</scope>
    <source>
        <strain evidence="8 9">G39</strain>
    </source>
</reference>
<evidence type="ECO:0000313" key="8">
    <source>
        <dbReference type="EMBL" id="MDP4575764.1"/>
    </source>
</evidence>
<feature type="domain" description="Thioredoxin-like fold" evidence="7">
    <location>
        <begin position="58"/>
        <end position="242"/>
    </location>
</feature>
<keyword evidence="4" id="KW-1015">Disulfide bond</keyword>
<name>A0ABT9HRI1_9SPHN</name>
<feature type="signal peptide" evidence="6">
    <location>
        <begin position="1"/>
        <end position="24"/>
    </location>
</feature>
<accession>A0ABT9HRI1</accession>
<dbReference type="Gene3D" id="1.10.40.110">
    <property type="match status" value="1"/>
</dbReference>
<keyword evidence="9" id="KW-1185">Reference proteome</keyword>
<proteinExistence type="inferred from homology"/>
<dbReference type="Gene3D" id="3.40.30.10">
    <property type="entry name" value="Glutaredoxin"/>
    <property type="match status" value="1"/>
</dbReference>
<gene>
    <name evidence="8" type="ORF">Q9K02_11490</name>
</gene>
<dbReference type="RefSeq" id="WP_305933013.1">
    <property type="nucleotide sequence ID" value="NZ_JAVAIM010000001.1"/>
</dbReference>
<comment type="caution">
    <text evidence="8">The sequence shown here is derived from an EMBL/GenBank/DDBJ whole genome shotgun (WGS) entry which is preliminary data.</text>
</comment>
<dbReference type="PANTHER" id="PTHR13887">
    <property type="entry name" value="GLUTATHIONE S-TRANSFERASE KAPPA"/>
    <property type="match status" value="1"/>
</dbReference>
<organism evidence="8 9">
    <name type="scientific">Qipengyuania profundimaris</name>
    <dbReference type="NCBI Taxonomy" id="3067652"/>
    <lineage>
        <taxon>Bacteria</taxon>
        <taxon>Pseudomonadati</taxon>
        <taxon>Pseudomonadota</taxon>
        <taxon>Alphaproteobacteria</taxon>
        <taxon>Sphingomonadales</taxon>
        <taxon>Erythrobacteraceae</taxon>
        <taxon>Qipengyuania</taxon>
    </lineage>
</organism>
<comment type="similarity">
    <text evidence="1">Belongs to the thioredoxin family. DsbA subfamily.</text>
</comment>
<dbReference type="Pfam" id="PF13462">
    <property type="entry name" value="Thioredoxin_4"/>
    <property type="match status" value="1"/>
</dbReference>
<evidence type="ECO:0000256" key="1">
    <source>
        <dbReference type="ARBA" id="ARBA00005791"/>
    </source>
</evidence>
<sequence length="247" mass="26325">MTKTLRFALAAPLALALAACGSDAADTGGEIEGDAVAAVPAPEGTQWSDTVTVTDMDGYMIGNPDAPIKLVEYASLTCPTCARFAAEGMEPLISEYVNSGRVSFELRNQIHGPHDLALATLVRCTADEAFIPLSDQVFANQQQVLGPIFENQAAVEQSLNLPPEQRLVRLAEVGGFYDFFAARGLSEDQARECLADEQAYTTIADNSTRQSDELNITGTPTFLINGTAADANTWAALEPILQRAGAR</sequence>
<dbReference type="SUPFAM" id="SSF52833">
    <property type="entry name" value="Thioredoxin-like"/>
    <property type="match status" value="1"/>
</dbReference>
<evidence type="ECO:0000256" key="6">
    <source>
        <dbReference type="SAM" id="SignalP"/>
    </source>
</evidence>
<protein>
    <submittedName>
        <fullName evidence="8">Thioredoxin domain-containing protein</fullName>
    </submittedName>
</protein>
<evidence type="ECO:0000256" key="4">
    <source>
        <dbReference type="ARBA" id="ARBA00023157"/>
    </source>
</evidence>
<keyword evidence="5" id="KW-0676">Redox-active center</keyword>
<evidence type="ECO:0000313" key="9">
    <source>
        <dbReference type="Proteomes" id="UP001240639"/>
    </source>
</evidence>
<dbReference type="InterPro" id="IPR012336">
    <property type="entry name" value="Thioredoxin-like_fold"/>
</dbReference>
<evidence type="ECO:0000256" key="2">
    <source>
        <dbReference type="ARBA" id="ARBA00022729"/>
    </source>
</evidence>
<keyword evidence="3" id="KW-0560">Oxidoreductase</keyword>
<keyword evidence="2 6" id="KW-0732">Signal</keyword>
<feature type="chain" id="PRO_5047296489" evidence="6">
    <location>
        <begin position="25"/>
        <end position="247"/>
    </location>
</feature>
<dbReference type="PROSITE" id="PS51257">
    <property type="entry name" value="PROKAR_LIPOPROTEIN"/>
    <property type="match status" value="1"/>
</dbReference>
<evidence type="ECO:0000256" key="5">
    <source>
        <dbReference type="ARBA" id="ARBA00023284"/>
    </source>
</evidence>
<evidence type="ECO:0000256" key="3">
    <source>
        <dbReference type="ARBA" id="ARBA00023002"/>
    </source>
</evidence>
<dbReference type="InterPro" id="IPR036249">
    <property type="entry name" value="Thioredoxin-like_sf"/>
</dbReference>
<dbReference type="EMBL" id="JAVAIM010000001">
    <property type="protein sequence ID" value="MDP4575764.1"/>
    <property type="molecule type" value="Genomic_DNA"/>
</dbReference>
<evidence type="ECO:0000259" key="7">
    <source>
        <dbReference type="Pfam" id="PF13462"/>
    </source>
</evidence>
<dbReference type="PANTHER" id="PTHR13887:SF14">
    <property type="entry name" value="DISULFIDE BOND FORMATION PROTEIN D"/>
    <property type="match status" value="1"/>
</dbReference>